<evidence type="ECO:0008006" key="3">
    <source>
        <dbReference type="Google" id="ProtNLM"/>
    </source>
</evidence>
<protein>
    <recommendedName>
        <fullName evidence="3">Acyl carrier protein</fullName>
    </recommendedName>
</protein>
<dbReference type="KEGG" id="orz:FNH13_03060"/>
<accession>A0A516G7F6</accession>
<evidence type="ECO:0000313" key="2">
    <source>
        <dbReference type="Proteomes" id="UP000315395"/>
    </source>
</evidence>
<dbReference type="EMBL" id="CP041616">
    <property type="protein sequence ID" value="QDO87439.1"/>
    <property type="molecule type" value="Genomic_DNA"/>
</dbReference>
<organism evidence="1 2">
    <name type="scientific">Ornithinimicrobium ciconiae</name>
    <dbReference type="NCBI Taxonomy" id="2594265"/>
    <lineage>
        <taxon>Bacteria</taxon>
        <taxon>Bacillati</taxon>
        <taxon>Actinomycetota</taxon>
        <taxon>Actinomycetes</taxon>
        <taxon>Micrococcales</taxon>
        <taxon>Ornithinimicrobiaceae</taxon>
        <taxon>Ornithinimicrobium</taxon>
    </lineage>
</organism>
<evidence type="ECO:0000313" key="1">
    <source>
        <dbReference type="EMBL" id="QDO87439.1"/>
    </source>
</evidence>
<sequence length="67" mass="6949">MTTDHSRVLAELSLPLASDADLLEAIGIAVAVEDACQVTLPDDVITVSTLGQRSTIEAMLDVIAGPD</sequence>
<gene>
    <name evidence="1" type="ORF">FNH13_03060</name>
</gene>
<dbReference type="RefSeq" id="WP_143782097.1">
    <property type="nucleotide sequence ID" value="NZ_CP041616.1"/>
</dbReference>
<keyword evidence="2" id="KW-1185">Reference proteome</keyword>
<proteinExistence type="predicted"/>
<dbReference type="Proteomes" id="UP000315395">
    <property type="component" value="Chromosome"/>
</dbReference>
<name>A0A516G7F6_9MICO</name>
<reference evidence="1 2" key="1">
    <citation type="submission" date="2019-07" db="EMBL/GenBank/DDBJ databases">
        <title>complete genome sequencing of Ornithinimicrobium sp. H23M54.</title>
        <authorList>
            <person name="Bae J.-W."/>
            <person name="Lee S.-Y."/>
        </authorList>
    </citation>
    <scope>NUCLEOTIDE SEQUENCE [LARGE SCALE GENOMIC DNA]</scope>
    <source>
        <strain evidence="1 2">H23M54</strain>
    </source>
</reference>
<dbReference type="AlphaFoldDB" id="A0A516G7F6"/>